<keyword evidence="1" id="KW-0238">DNA-binding</keyword>
<keyword evidence="1" id="KW-0539">Nucleus</keyword>
<feature type="compositionally biased region" description="Pro residues" evidence="3">
    <location>
        <begin position="591"/>
        <end position="601"/>
    </location>
</feature>
<feature type="compositionally biased region" description="Low complexity" evidence="3">
    <location>
        <begin position="488"/>
        <end position="527"/>
    </location>
</feature>
<dbReference type="GO" id="GO:0016514">
    <property type="term" value="C:SWI/SNF complex"/>
    <property type="evidence" value="ECO:0007669"/>
    <property type="project" value="TreeGrafter"/>
</dbReference>
<feature type="coiled-coil region" evidence="2">
    <location>
        <begin position="250"/>
        <end position="277"/>
    </location>
</feature>
<dbReference type="PANTHER" id="PTHR46232:SF1">
    <property type="entry name" value="SWI_SNF-RELATED MATRIX-ASSOCIATED ACTIN-DEPENDENT REGULATOR OF CHROMATIN SUBFAMILY E MEMBER 1"/>
    <property type="match status" value="1"/>
</dbReference>
<dbReference type="InterPro" id="IPR036910">
    <property type="entry name" value="HMG_box_dom_sf"/>
</dbReference>
<dbReference type="GO" id="GO:0045892">
    <property type="term" value="P:negative regulation of DNA-templated transcription"/>
    <property type="evidence" value="ECO:0007669"/>
    <property type="project" value="TreeGrafter"/>
</dbReference>
<dbReference type="Gene3D" id="1.10.30.10">
    <property type="entry name" value="High mobility group box domain"/>
    <property type="match status" value="1"/>
</dbReference>
<reference evidence="6" key="2">
    <citation type="submission" date="2018-07" db="EMBL/GenBank/DDBJ databases">
        <authorList>
            <person name="Quirk P.G."/>
            <person name="Krulwich T.A."/>
        </authorList>
    </citation>
    <scope>NUCLEOTIDE SEQUENCE</scope>
</reference>
<feature type="compositionally biased region" description="Low complexity" evidence="3">
    <location>
        <begin position="549"/>
        <end position="569"/>
    </location>
</feature>
<feature type="compositionally biased region" description="Basic and acidic residues" evidence="3">
    <location>
        <begin position="454"/>
        <end position="468"/>
    </location>
</feature>
<proteinExistence type="predicted"/>
<feature type="domain" description="HMG box" evidence="4">
    <location>
        <begin position="87"/>
        <end position="155"/>
    </location>
</feature>
<feature type="compositionally biased region" description="Acidic residues" evidence="3">
    <location>
        <begin position="193"/>
        <end position="202"/>
    </location>
</feature>
<protein>
    <submittedName>
        <fullName evidence="6">CSON015531 protein</fullName>
    </submittedName>
</protein>
<keyword evidence="2" id="KW-0175">Coiled coil</keyword>
<dbReference type="PROSITE" id="PS50118">
    <property type="entry name" value="HMG_BOX_2"/>
    <property type="match status" value="1"/>
</dbReference>
<feature type="region of interest" description="Disordered" evidence="3">
    <location>
        <begin position="319"/>
        <end position="605"/>
    </location>
</feature>
<evidence type="ECO:0000256" key="2">
    <source>
        <dbReference type="SAM" id="Coils"/>
    </source>
</evidence>
<reference evidence="5" key="1">
    <citation type="submission" date="2018-04" db="EMBL/GenBank/DDBJ databases">
        <authorList>
            <person name="Go L.Y."/>
            <person name="Mitchell J.A."/>
        </authorList>
    </citation>
    <scope>NUCLEOTIDE SEQUENCE</scope>
    <source>
        <tissue evidence="5">Whole organism</tissue>
    </source>
</reference>
<feature type="DNA-binding region" description="HMG box" evidence="1">
    <location>
        <begin position="87"/>
        <end position="155"/>
    </location>
</feature>
<feature type="region of interest" description="Disordered" evidence="3">
    <location>
        <begin position="170"/>
        <end position="204"/>
    </location>
</feature>
<gene>
    <name evidence="6" type="primary">CSON015531</name>
</gene>
<feature type="region of interest" description="Disordered" evidence="3">
    <location>
        <begin position="1"/>
        <end position="90"/>
    </location>
</feature>
<dbReference type="OMA" id="NGLHEPM"/>
<feature type="compositionally biased region" description="Basic and acidic residues" evidence="3">
    <location>
        <begin position="170"/>
        <end position="190"/>
    </location>
</feature>
<organism evidence="6">
    <name type="scientific">Culicoides sonorensis</name>
    <name type="common">Biting midge</name>
    <dbReference type="NCBI Taxonomy" id="179676"/>
    <lineage>
        <taxon>Eukaryota</taxon>
        <taxon>Metazoa</taxon>
        <taxon>Ecdysozoa</taxon>
        <taxon>Arthropoda</taxon>
        <taxon>Hexapoda</taxon>
        <taxon>Insecta</taxon>
        <taxon>Pterygota</taxon>
        <taxon>Neoptera</taxon>
        <taxon>Endopterygota</taxon>
        <taxon>Diptera</taxon>
        <taxon>Nematocera</taxon>
        <taxon>Chironomoidea</taxon>
        <taxon>Ceratopogonidae</taxon>
        <taxon>Ceratopogoninae</taxon>
        <taxon>Culicoides</taxon>
        <taxon>Monoculicoides</taxon>
    </lineage>
</organism>
<dbReference type="CDD" id="cd21983">
    <property type="entry name" value="HMG-box_SMARCE1"/>
    <property type="match status" value="1"/>
</dbReference>
<dbReference type="InterPro" id="IPR009071">
    <property type="entry name" value="HMG_box_dom"/>
</dbReference>
<feature type="compositionally biased region" description="Basic and acidic residues" evidence="3">
    <location>
        <begin position="34"/>
        <end position="50"/>
    </location>
</feature>
<dbReference type="GO" id="GO:0016922">
    <property type="term" value="F:nuclear receptor binding"/>
    <property type="evidence" value="ECO:0007669"/>
    <property type="project" value="TreeGrafter"/>
</dbReference>
<feature type="compositionally biased region" description="Low complexity" evidence="3">
    <location>
        <begin position="323"/>
        <end position="343"/>
    </location>
</feature>
<evidence type="ECO:0000259" key="4">
    <source>
        <dbReference type="PROSITE" id="PS50118"/>
    </source>
</evidence>
<dbReference type="Pfam" id="PF00505">
    <property type="entry name" value="HMG_box"/>
    <property type="match status" value="1"/>
</dbReference>
<dbReference type="PANTHER" id="PTHR46232">
    <property type="entry name" value="SMARCE1 REGULATOR OF CHROMATIN"/>
    <property type="match status" value="1"/>
</dbReference>
<dbReference type="EMBL" id="UFQT01000993">
    <property type="protein sequence ID" value="SSX28339.1"/>
    <property type="molecule type" value="Genomic_DNA"/>
</dbReference>
<accession>A0A336MHB6</accession>
<dbReference type="EMBL" id="UFQS01000993">
    <property type="protein sequence ID" value="SSX08316.1"/>
    <property type="molecule type" value="Genomic_DNA"/>
</dbReference>
<dbReference type="SUPFAM" id="SSF47095">
    <property type="entry name" value="HMG-box"/>
    <property type="match status" value="1"/>
</dbReference>
<dbReference type="SMART" id="SM00398">
    <property type="entry name" value="HMG"/>
    <property type="match status" value="1"/>
</dbReference>
<dbReference type="VEuPathDB" id="VectorBase:CSON015531"/>
<evidence type="ECO:0000313" key="6">
    <source>
        <dbReference type="EMBL" id="SSX28339.1"/>
    </source>
</evidence>
<evidence type="ECO:0000256" key="1">
    <source>
        <dbReference type="PROSITE-ProRule" id="PRU00267"/>
    </source>
</evidence>
<dbReference type="AlphaFoldDB" id="A0A336MHB6"/>
<dbReference type="GO" id="GO:0031492">
    <property type="term" value="F:nucleosomal DNA binding"/>
    <property type="evidence" value="ECO:0007669"/>
    <property type="project" value="TreeGrafter"/>
</dbReference>
<name>A0A336MHB6_CULSO</name>
<sequence length="627" mass="69308">MSLPPNYKQIAMQSPGPAHMMSPGMSSPLSFNILKERLRASGSGGDRKDAGSPFSHSPHGNPAFTPQKVGKASASIEARAPKPPKAPEKPLMPYWRYSRKVWDQVKADNPEMKLWEISKLIGQQWRDLSDEEKQEYINEYETDKADYEKQLKTYHSSPAYLAYLSAKSKSKTDGDVHHEPQRKQADRRIDIQPAEDDDDPDQDGFSVKHVAYARYLRNHRLINEIFSDAVVPDVRSVVTTQRMHVLKRQVQSLAMHQMKLQAELQQIEEKFDSKKRKFVESSEVFQEELKRHCKPAVDDEKFKQMVERQFEILKRERMRAMEQQQAQQQIQHAQAAHHQAANQGPQNPNSGPTNAGAQPAPQVEAQNHPAPTGTVTEMKAPEKPEEPENIGSDPQQPSAVSAPATAMEGEQSEQAPSEPMEIDQPVAKTVEPPKEPEPTPVQPSIIQEPVSAEPAKKETPAVEKEAQKPTEAPKPAAQKETPGPPPTTSAATVAAAAAATATKNMPPPQSTQVPQQQPQPVNNSPTNSAPPGQPAHMPPYHQNYQGYSAPYGPYGQHYPPHYQPYAGYHNQFPQGPGYAPTPYHYGAPQAPNAPPPGPPPTAMTVEHPAVPVVAPEPPVPEPEKKPE</sequence>
<feature type="compositionally biased region" description="Polar residues" evidence="3">
    <location>
        <begin position="344"/>
        <end position="356"/>
    </location>
</feature>
<evidence type="ECO:0000256" key="3">
    <source>
        <dbReference type="SAM" id="MobiDB-lite"/>
    </source>
</evidence>
<evidence type="ECO:0000313" key="5">
    <source>
        <dbReference type="EMBL" id="SSX08316.1"/>
    </source>
</evidence>